<dbReference type="Proteomes" id="UP000516305">
    <property type="component" value="Chromosome"/>
</dbReference>
<reference evidence="1 2" key="1">
    <citation type="submission" date="2020-08" db="EMBL/GenBank/DDBJ databases">
        <title>Croceimicrobium hydrocarbonivorans gen. nov., sp. nov., a novel marine bacterium isolated from a bacterial consortium that degrades polyethylene terephthalate.</title>
        <authorList>
            <person name="Liu R."/>
        </authorList>
    </citation>
    <scope>NUCLEOTIDE SEQUENCE [LARGE SCALE GENOMIC DNA]</scope>
    <source>
        <strain evidence="1 2">A20-9</strain>
    </source>
</reference>
<accession>A0A7H0VFU5</accession>
<gene>
    <name evidence="1" type="ORF">H4K34_01760</name>
</gene>
<sequence>MRTMNIDLQKLDWKAADFKRLISLAIDQQIKDIRSEFLRRWEADHQLTGADQEAKIQDLKNLKTQVLSELKEVSDDAALKAIALAADAPKQGTWSPNFEMAGQEN</sequence>
<protein>
    <submittedName>
        <fullName evidence="1">Uncharacterized protein</fullName>
    </submittedName>
</protein>
<dbReference type="KEGG" id="chyd:H4K34_01760"/>
<organism evidence="1 2">
    <name type="scientific">Croceimicrobium hydrocarbonivorans</name>
    <dbReference type="NCBI Taxonomy" id="2761580"/>
    <lineage>
        <taxon>Bacteria</taxon>
        <taxon>Pseudomonadati</taxon>
        <taxon>Bacteroidota</taxon>
        <taxon>Flavobacteriia</taxon>
        <taxon>Flavobacteriales</taxon>
        <taxon>Owenweeksiaceae</taxon>
        <taxon>Croceimicrobium</taxon>
    </lineage>
</organism>
<dbReference type="RefSeq" id="WP_210759120.1">
    <property type="nucleotide sequence ID" value="NZ_CP060139.1"/>
</dbReference>
<dbReference type="EMBL" id="CP060139">
    <property type="protein sequence ID" value="QNR24593.1"/>
    <property type="molecule type" value="Genomic_DNA"/>
</dbReference>
<keyword evidence="2" id="KW-1185">Reference proteome</keyword>
<proteinExistence type="predicted"/>
<dbReference type="AlphaFoldDB" id="A0A7H0VFU5"/>
<evidence type="ECO:0000313" key="2">
    <source>
        <dbReference type="Proteomes" id="UP000516305"/>
    </source>
</evidence>
<name>A0A7H0VFU5_9FLAO</name>
<evidence type="ECO:0000313" key="1">
    <source>
        <dbReference type="EMBL" id="QNR24593.1"/>
    </source>
</evidence>